<organism evidence="1 2">
    <name type="scientific">Lactuca saligna</name>
    <name type="common">Willowleaf lettuce</name>
    <dbReference type="NCBI Taxonomy" id="75948"/>
    <lineage>
        <taxon>Eukaryota</taxon>
        <taxon>Viridiplantae</taxon>
        <taxon>Streptophyta</taxon>
        <taxon>Embryophyta</taxon>
        <taxon>Tracheophyta</taxon>
        <taxon>Spermatophyta</taxon>
        <taxon>Magnoliopsida</taxon>
        <taxon>eudicotyledons</taxon>
        <taxon>Gunneridae</taxon>
        <taxon>Pentapetalae</taxon>
        <taxon>asterids</taxon>
        <taxon>campanulids</taxon>
        <taxon>Asterales</taxon>
        <taxon>Asteraceae</taxon>
        <taxon>Cichorioideae</taxon>
        <taxon>Cichorieae</taxon>
        <taxon>Lactucinae</taxon>
        <taxon>Lactuca</taxon>
    </lineage>
</organism>
<proteinExistence type="predicted"/>
<reference evidence="1" key="1">
    <citation type="submission" date="2023-04" db="EMBL/GenBank/DDBJ databases">
        <authorList>
            <person name="Vijverberg K."/>
            <person name="Xiong W."/>
            <person name="Schranz E."/>
        </authorList>
    </citation>
    <scope>NUCLEOTIDE SEQUENCE</scope>
</reference>
<dbReference type="Proteomes" id="UP001177003">
    <property type="component" value="Chromosome 0"/>
</dbReference>
<gene>
    <name evidence="1" type="ORF">LSALG_LOCUS6295</name>
</gene>
<evidence type="ECO:0000313" key="2">
    <source>
        <dbReference type="Proteomes" id="UP001177003"/>
    </source>
</evidence>
<accession>A0AA35VBA9</accession>
<evidence type="ECO:0000313" key="1">
    <source>
        <dbReference type="EMBL" id="CAI9265703.1"/>
    </source>
</evidence>
<name>A0AA35VBA9_LACSI</name>
<dbReference type="AlphaFoldDB" id="A0AA35VBA9"/>
<keyword evidence="2" id="KW-1185">Reference proteome</keyword>
<protein>
    <submittedName>
        <fullName evidence="1">Uncharacterized protein</fullName>
    </submittedName>
</protein>
<sequence>MGDLEFAKVHNSAIFHENSPTAHNDLKFIVEGLKKCYLVHALTTSPTIYPNLMKDIWRSVVVKKDGKDEKYLEATIQGKNIQVLESIIRESLQIDDIPEYSMEIDVHQTEDVLDHMGYEGTFPPTIKKLLPPYWKYLAHVFVSCISGRRSGANEISLVNIGAIVALASGFEFKFSKFFLHELVLNTERNKRDKFLVYPRFLQIIFNAMHRELQRGNETLDLKSVGPCVFGLMKHKRGGKFGFEGKFPLIKFGIFAEDSDQSDSEDQSIPTETKDVVISTSEPEIEEVHVSPIAVVVEDYDQLHHVEVETQSIQEEDDEDLNDDVEFLKEIDFTGISDDIPTNIELDLDDDEFGPFLGRDNGCFRKVNEFASSTSKTREDINVLKILLSSSKPLEISSSQRDVNSAIPPFISTISTYALLIF</sequence>
<dbReference type="EMBL" id="OX465086">
    <property type="protein sequence ID" value="CAI9265703.1"/>
    <property type="molecule type" value="Genomic_DNA"/>
</dbReference>